<evidence type="ECO:0000313" key="2">
    <source>
        <dbReference type="EMBL" id="MBK1645249.1"/>
    </source>
</evidence>
<evidence type="ECO:0000313" key="3">
    <source>
        <dbReference type="Proteomes" id="UP001138802"/>
    </source>
</evidence>
<dbReference type="Proteomes" id="UP001138802">
    <property type="component" value="Unassembled WGS sequence"/>
</dbReference>
<sequence length="115" mass="12213">MSNTVEISLEAVLDTANMERAWAGVKANAGSGGVDGKGIAETEAHLKCHWPVIREKLLRGDYRPAAVRAVDIAKPGGGTRRLGIPTFIVNPTDAQPAFGMGHHHPSIPPAQRATR</sequence>
<name>A0A9X0WJ55_9GAMM</name>
<evidence type="ECO:0000256" key="1">
    <source>
        <dbReference type="SAM" id="MobiDB-lite"/>
    </source>
</evidence>
<keyword evidence="3" id="KW-1185">Reference proteome</keyword>
<comment type="caution">
    <text evidence="2">The sequence shown here is derived from an EMBL/GenBank/DDBJ whole genome shotgun (WGS) entry which is preliminary data.</text>
</comment>
<accession>A0A9X0WJ55</accession>
<organism evidence="2 3">
    <name type="scientific">Thiocapsa imhoffii</name>
    <dbReference type="NCBI Taxonomy" id="382777"/>
    <lineage>
        <taxon>Bacteria</taxon>
        <taxon>Pseudomonadati</taxon>
        <taxon>Pseudomonadota</taxon>
        <taxon>Gammaproteobacteria</taxon>
        <taxon>Chromatiales</taxon>
        <taxon>Chromatiaceae</taxon>
        <taxon>Thiocapsa</taxon>
    </lineage>
</organism>
<reference evidence="2 3" key="1">
    <citation type="journal article" date="2020" name="Microorganisms">
        <title>Osmotic Adaptation and Compatible Solute Biosynthesis of Phototrophic Bacteria as Revealed from Genome Analyses.</title>
        <authorList>
            <person name="Imhoff J.F."/>
            <person name="Rahn T."/>
            <person name="Kunzel S."/>
            <person name="Keller A."/>
            <person name="Neulinger S.C."/>
        </authorList>
    </citation>
    <scope>NUCLEOTIDE SEQUENCE [LARGE SCALE GENOMIC DNA]</scope>
    <source>
        <strain evidence="2 3">DSM 21303</strain>
    </source>
</reference>
<dbReference type="EMBL" id="NRSD01000011">
    <property type="protein sequence ID" value="MBK1645249.1"/>
    <property type="molecule type" value="Genomic_DNA"/>
</dbReference>
<proteinExistence type="predicted"/>
<protein>
    <submittedName>
        <fullName evidence="2">Uncharacterized protein</fullName>
    </submittedName>
</protein>
<dbReference type="AlphaFoldDB" id="A0A9X0WJ55"/>
<gene>
    <name evidence="2" type="ORF">CKO25_11465</name>
</gene>
<feature type="region of interest" description="Disordered" evidence="1">
    <location>
        <begin position="93"/>
        <end position="115"/>
    </location>
</feature>